<name>A0A9N7Y5E0_PLEPL</name>
<evidence type="ECO:0000256" key="1">
    <source>
        <dbReference type="SAM" id="MobiDB-lite"/>
    </source>
</evidence>
<comment type="caution">
    <text evidence="2">The sequence shown here is derived from an EMBL/GenBank/DDBJ whole genome shotgun (WGS) entry which is preliminary data.</text>
</comment>
<proteinExistence type="predicted"/>
<dbReference type="AlphaFoldDB" id="A0A9N7Y5E0"/>
<feature type="compositionally biased region" description="Basic residues" evidence="1">
    <location>
        <begin position="36"/>
        <end position="58"/>
    </location>
</feature>
<protein>
    <submittedName>
        <fullName evidence="2">Uncharacterized protein</fullName>
    </submittedName>
</protein>
<evidence type="ECO:0000313" key="2">
    <source>
        <dbReference type="EMBL" id="CAB1413102.1"/>
    </source>
</evidence>
<gene>
    <name evidence="2" type="ORF">PLEPLA_LOCUS802</name>
</gene>
<feature type="region of interest" description="Disordered" evidence="1">
    <location>
        <begin position="1"/>
        <end position="127"/>
    </location>
</feature>
<accession>A0A9N7Y5E0</accession>
<evidence type="ECO:0000313" key="3">
    <source>
        <dbReference type="Proteomes" id="UP001153269"/>
    </source>
</evidence>
<sequence>MLSLKESELTQSNSSSKALGEKFQEGGCQERADLRSRRRRASGARRSKIAGLRRRRRAAGSLAEDEQEQNKIEKKENNLHFWSKKKQRSTSEEEETGGTKNKKQGSCMELKKSSQRAVGNPPLSTSHAFTIYPSIYTASHLAH</sequence>
<feature type="compositionally biased region" description="Basic and acidic residues" evidence="1">
    <location>
        <begin position="68"/>
        <end position="78"/>
    </location>
</feature>
<reference evidence="2" key="1">
    <citation type="submission" date="2020-03" db="EMBL/GenBank/DDBJ databases">
        <authorList>
            <person name="Weist P."/>
        </authorList>
    </citation>
    <scope>NUCLEOTIDE SEQUENCE</scope>
</reference>
<dbReference type="EMBL" id="CADEAL010000036">
    <property type="protein sequence ID" value="CAB1413102.1"/>
    <property type="molecule type" value="Genomic_DNA"/>
</dbReference>
<organism evidence="2 3">
    <name type="scientific">Pleuronectes platessa</name>
    <name type="common">European plaice</name>
    <dbReference type="NCBI Taxonomy" id="8262"/>
    <lineage>
        <taxon>Eukaryota</taxon>
        <taxon>Metazoa</taxon>
        <taxon>Chordata</taxon>
        <taxon>Craniata</taxon>
        <taxon>Vertebrata</taxon>
        <taxon>Euteleostomi</taxon>
        <taxon>Actinopterygii</taxon>
        <taxon>Neopterygii</taxon>
        <taxon>Teleostei</taxon>
        <taxon>Neoteleostei</taxon>
        <taxon>Acanthomorphata</taxon>
        <taxon>Carangaria</taxon>
        <taxon>Pleuronectiformes</taxon>
        <taxon>Pleuronectoidei</taxon>
        <taxon>Pleuronectidae</taxon>
        <taxon>Pleuronectes</taxon>
    </lineage>
</organism>
<feature type="compositionally biased region" description="Basic and acidic residues" evidence="1">
    <location>
        <begin position="19"/>
        <end position="35"/>
    </location>
</feature>
<dbReference type="Proteomes" id="UP001153269">
    <property type="component" value="Unassembled WGS sequence"/>
</dbReference>
<keyword evidence="3" id="KW-1185">Reference proteome</keyword>